<dbReference type="RefSeq" id="WP_208154828.1">
    <property type="nucleotide sequence ID" value="NZ_JAGEVF010000009.1"/>
</dbReference>
<feature type="domain" description="Alpha-L-glutamate ligase-related protein ATP-grasp" evidence="1">
    <location>
        <begin position="93"/>
        <end position="350"/>
    </location>
</feature>
<organism evidence="2 3">
    <name type="scientific">Winogradskyella pelagia</name>
    <dbReference type="NCBI Taxonomy" id="2819984"/>
    <lineage>
        <taxon>Bacteria</taxon>
        <taxon>Pseudomonadati</taxon>
        <taxon>Bacteroidota</taxon>
        <taxon>Flavobacteriia</taxon>
        <taxon>Flavobacteriales</taxon>
        <taxon>Flavobacteriaceae</taxon>
        <taxon>Winogradskyella</taxon>
    </lineage>
</organism>
<name>A0ABS3T415_9FLAO</name>
<evidence type="ECO:0000313" key="3">
    <source>
        <dbReference type="Proteomes" id="UP000676776"/>
    </source>
</evidence>
<proteinExistence type="predicted"/>
<evidence type="ECO:0000259" key="1">
    <source>
        <dbReference type="Pfam" id="PF14397"/>
    </source>
</evidence>
<dbReference type="EMBL" id="JAGEVF010000009">
    <property type="protein sequence ID" value="MBO3117477.1"/>
    <property type="molecule type" value="Genomic_DNA"/>
</dbReference>
<dbReference type="InterPro" id="IPR039523">
    <property type="entry name" value="RimK-rel_E_lig_ATP-grasp"/>
</dbReference>
<comment type="caution">
    <text evidence="2">The sequence shown here is derived from an EMBL/GenBank/DDBJ whole genome shotgun (WGS) entry which is preliminary data.</text>
</comment>
<reference evidence="2 3" key="1">
    <citation type="submission" date="2021-03" db="EMBL/GenBank/DDBJ databases">
        <title>Winogradskyella sp. nov., isolated from costal sediment.</title>
        <authorList>
            <person name="Gao C."/>
        </authorList>
    </citation>
    <scope>NUCLEOTIDE SEQUENCE [LARGE SCALE GENOMIC DNA]</scope>
    <source>
        <strain evidence="2 3">DF17</strain>
    </source>
</reference>
<dbReference type="Proteomes" id="UP000676776">
    <property type="component" value="Unassembled WGS sequence"/>
</dbReference>
<dbReference type="Pfam" id="PF14397">
    <property type="entry name" value="ATPgrasp_ST"/>
    <property type="match status" value="1"/>
</dbReference>
<dbReference type="SUPFAM" id="SSF56059">
    <property type="entry name" value="Glutathione synthetase ATP-binding domain-like"/>
    <property type="match status" value="1"/>
</dbReference>
<accession>A0ABS3T415</accession>
<protein>
    <recommendedName>
        <fullName evidence="1">Alpha-L-glutamate ligase-related protein ATP-grasp domain-containing protein</fullName>
    </recommendedName>
</protein>
<sequence>MDVVHYINKSFSRPLDQLNRKLWEFNQNMNSRKRIKDYLRFHNIPKLTRQEDKEVRLYFKSKGYTLKHTDWHAYYKARSGQFCLEYIPRGLFKTKISPKLNQTIQWPALLDKNLAYRIFRGFNQPERVVQNINGLYYINEKQVSHSKAVLKINEISELLIIKPSLDSGGGKMVAAFKILGDVTSYQNLSVEGLFRLYKKDFIIQKFVDQSEAMRNLNPSSLNTLRVVSYLNNDGVHVLSVNAKIGGKNNFTDNYSTGGFICGIDQNGNFKSKGYAKNGAILEETLTGIKLAGYVIPNYKAMINMVKSMHLRVPYFRLISWDIGINSLDKPMLIEYNTYNQGFEQQICNGPLFGTFTDEILAEARQ</sequence>
<evidence type="ECO:0000313" key="2">
    <source>
        <dbReference type="EMBL" id="MBO3117477.1"/>
    </source>
</evidence>
<gene>
    <name evidence="2" type="ORF">J4050_12005</name>
</gene>
<keyword evidence="3" id="KW-1185">Reference proteome</keyword>